<dbReference type="InterPro" id="IPR001647">
    <property type="entry name" value="HTH_TetR"/>
</dbReference>
<reference evidence="5" key="1">
    <citation type="journal article" date="2014" name="Int. J. Syst. Evol. Microbiol.">
        <title>Complete genome sequence of Corynebacterium casei LMG S-19264T (=DSM 44701T), isolated from a smear-ripened cheese.</title>
        <authorList>
            <consortium name="US DOE Joint Genome Institute (JGI-PGF)"/>
            <person name="Walter F."/>
            <person name="Albersmeier A."/>
            <person name="Kalinowski J."/>
            <person name="Ruckert C."/>
        </authorList>
    </citation>
    <scope>NUCLEOTIDE SEQUENCE</scope>
    <source>
        <strain evidence="5">CGMCC 1.12408</strain>
    </source>
</reference>
<evidence type="ECO:0000313" key="6">
    <source>
        <dbReference type="Proteomes" id="UP000613512"/>
    </source>
</evidence>
<dbReference type="PROSITE" id="PS50977">
    <property type="entry name" value="HTH_TETR_2"/>
    <property type="match status" value="1"/>
</dbReference>
<dbReference type="AlphaFoldDB" id="A0A916RXM4"/>
<feature type="DNA-binding region" description="H-T-H motif" evidence="3">
    <location>
        <begin position="34"/>
        <end position="53"/>
    </location>
</feature>
<dbReference type="Pfam" id="PF14278">
    <property type="entry name" value="TetR_C_8"/>
    <property type="match status" value="1"/>
</dbReference>
<dbReference type="InterPro" id="IPR050624">
    <property type="entry name" value="HTH-type_Tx_Regulator"/>
</dbReference>
<dbReference type="SUPFAM" id="SSF46689">
    <property type="entry name" value="Homeodomain-like"/>
    <property type="match status" value="1"/>
</dbReference>
<evidence type="ECO:0000256" key="2">
    <source>
        <dbReference type="ARBA" id="ARBA00023125"/>
    </source>
</evidence>
<keyword evidence="2 3" id="KW-0238">DNA-binding</keyword>
<evidence type="ECO:0000259" key="4">
    <source>
        <dbReference type="PROSITE" id="PS50977"/>
    </source>
</evidence>
<dbReference type="PANTHER" id="PTHR43479:SF7">
    <property type="entry name" value="TETR-FAMILY TRANSCRIPTIONAL REGULATOR"/>
    <property type="match status" value="1"/>
</dbReference>
<dbReference type="Pfam" id="PF00440">
    <property type="entry name" value="TetR_N"/>
    <property type="match status" value="1"/>
</dbReference>
<comment type="caution">
    <text evidence="5">The sequence shown here is derived from an EMBL/GenBank/DDBJ whole genome shotgun (WGS) entry which is preliminary data.</text>
</comment>
<feature type="domain" description="HTH tetR-type" evidence="4">
    <location>
        <begin position="11"/>
        <end position="71"/>
    </location>
</feature>
<organism evidence="5 6">
    <name type="scientific">Ornithinibacillus halotolerans</name>
    <dbReference type="NCBI Taxonomy" id="1274357"/>
    <lineage>
        <taxon>Bacteria</taxon>
        <taxon>Bacillati</taxon>
        <taxon>Bacillota</taxon>
        <taxon>Bacilli</taxon>
        <taxon>Bacillales</taxon>
        <taxon>Bacillaceae</taxon>
        <taxon>Ornithinibacillus</taxon>
    </lineage>
</organism>
<name>A0A916RXM4_9BACI</name>
<protein>
    <submittedName>
        <fullName evidence="5">TetR family transcriptional regulator</fullName>
    </submittedName>
</protein>
<dbReference type="InterPro" id="IPR009057">
    <property type="entry name" value="Homeodomain-like_sf"/>
</dbReference>
<reference evidence="5" key="2">
    <citation type="submission" date="2020-09" db="EMBL/GenBank/DDBJ databases">
        <authorList>
            <person name="Sun Q."/>
            <person name="Zhou Y."/>
        </authorList>
    </citation>
    <scope>NUCLEOTIDE SEQUENCE</scope>
    <source>
        <strain evidence="5">CGMCC 1.12408</strain>
    </source>
</reference>
<dbReference type="GO" id="GO:0003677">
    <property type="term" value="F:DNA binding"/>
    <property type="evidence" value="ECO:0007669"/>
    <property type="project" value="UniProtKB-UniRule"/>
</dbReference>
<dbReference type="Proteomes" id="UP000613512">
    <property type="component" value="Unassembled WGS sequence"/>
</dbReference>
<dbReference type="InterPro" id="IPR039532">
    <property type="entry name" value="TetR_C_Firmicutes"/>
</dbReference>
<accession>A0A916RXM4</accession>
<gene>
    <name evidence="5" type="ORF">GCM10008025_14580</name>
</gene>
<evidence type="ECO:0000256" key="3">
    <source>
        <dbReference type="PROSITE-ProRule" id="PRU00335"/>
    </source>
</evidence>
<dbReference type="Gene3D" id="1.10.357.10">
    <property type="entry name" value="Tetracycline Repressor, domain 2"/>
    <property type="match status" value="1"/>
</dbReference>
<dbReference type="PANTHER" id="PTHR43479">
    <property type="entry name" value="ACREF/ENVCD OPERON REPRESSOR-RELATED"/>
    <property type="match status" value="1"/>
</dbReference>
<proteinExistence type="predicted"/>
<evidence type="ECO:0000313" key="5">
    <source>
        <dbReference type="EMBL" id="GGA71849.1"/>
    </source>
</evidence>
<evidence type="ECO:0000256" key="1">
    <source>
        <dbReference type="ARBA" id="ARBA00022491"/>
    </source>
</evidence>
<dbReference type="EMBL" id="BMEY01000006">
    <property type="protein sequence ID" value="GGA71849.1"/>
    <property type="molecule type" value="Genomic_DNA"/>
</dbReference>
<keyword evidence="1" id="KW-0678">Repressor</keyword>
<sequence length="197" mass="23467">MESNKNTQRKQRTAEHLQYALIALIKEKGFHSVTVKNIVDYAKYNRSTFYIHYQDKYELAEDLLDTMLLGLEYSIQKSYQTKRIVDTSNLNEQSFSIISYIYENRNFFELIKYSDTLPDLHTKFPQTILKIYQEKFVFETIENKPVNMDFFTRYTAYGFYGLVSNWINSEFKQSQEAFIQDIIQLAQTHMATVRYIG</sequence>
<keyword evidence="6" id="KW-1185">Reference proteome</keyword>